<dbReference type="AlphaFoldDB" id="A0A6J1AV02"/>
<organism evidence="3 4">
    <name type="scientific">Herrania umbratica</name>
    <dbReference type="NCBI Taxonomy" id="108875"/>
    <lineage>
        <taxon>Eukaryota</taxon>
        <taxon>Viridiplantae</taxon>
        <taxon>Streptophyta</taxon>
        <taxon>Embryophyta</taxon>
        <taxon>Tracheophyta</taxon>
        <taxon>Spermatophyta</taxon>
        <taxon>Magnoliopsida</taxon>
        <taxon>eudicotyledons</taxon>
        <taxon>Gunneridae</taxon>
        <taxon>Pentapetalae</taxon>
        <taxon>rosids</taxon>
        <taxon>malvids</taxon>
        <taxon>Malvales</taxon>
        <taxon>Malvaceae</taxon>
        <taxon>Byttnerioideae</taxon>
        <taxon>Herrania</taxon>
    </lineage>
</organism>
<dbReference type="GeneID" id="110421688"/>
<evidence type="ECO:0000313" key="4">
    <source>
        <dbReference type="RefSeq" id="XP_021291007.1"/>
    </source>
</evidence>
<evidence type="ECO:0000313" key="3">
    <source>
        <dbReference type="Proteomes" id="UP000504621"/>
    </source>
</evidence>
<feature type="region of interest" description="Disordered" evidence="1">
    <location>
        <begin position="102"/>
        <end position="122"/>
    </location>
</feature>
<accession>A0A6J1AV02</accession>
<feature type="compositionally biased region" description="Pro residues" evidence="1">
    <location>
        <begin position="141"/>
        <end position="161"/>
    </location>
</feature>
<sequence>MKKRLVITKVVSIMLLLAAVQAQELFPSDYPSSEETSLLSESEFPQDSEDTNLRLQTQQVPLKTQSFSEETSLPSDSEFPQDSEGTSLPLETQQLPIETQSFSGETSLPPEFVFPQDSEDNSLPLETQQLPIETDSHSEIRPPPQSPAPLPSETPSPPETPLPTQAPISPKRPWTPENTCKTKCATACMSKKVPILHNLCNKVCRKRCILLYSQLIYNCTNHCAESMPKNFKSDKKKVAGYAKYCYQKCINKF</sequence>
<keyword evidence="3" id="KW-1185">Reference proteome</keyword>
<keyword evidence="2" id="KW-0732">Signal</keyword>
<dbReference type="Proteomes" id="UP000504621">
    <property type="component" value="Unplaced"/>
</dbReference>
<evidence type="ECO:0000256" key="1">
    <source>
        <dbReference type="SAM" id="MobiDB-lite"/>
    </source>
</evidence>
<feature type="signal peptide" evidence="2">
    <location>
        <begin position="1"/>
        <end position="22"/>
    </location>
</feature>
<feature type="compositionally biased region" description="Polar residues" evidence="1">
    <location>
        <begin position="53"/>
        <end position="87"/>
    </location>
</feature>
<gene>
    <name evidence="4" type="primary">LOC110421688</name>
</gene>
<reference evidence="4" key="1">
    <citation type="submission" date="2025-08" db="UniProtKB">
        <authorList>
            <consortium name="RefSeq"/>
        </authorList>
    </citation>
    <scope>IDENTIFICATION</scope>
    <source>
        <tissue evidence="4">Leaf</tissue>
    </source>
</reference>
<evidence type="ECO:0000256" key="2">
    <source>
        <dbReference type="SAM" id="SignalP"/>
    </source>
</evidence>
<protein>
    <submittedName>
        <fullName evidence="4">Uncharacterized protein LOC110421688</fullName>
    </submittedName>
</protein>
<feature type="compositionally biased region" description="Low complexity" evidence="1">
    <location>
        <begin position="33"/>
        <end position="43"/>
    </location>
</feature>
<feature type="chain" id="PRO_5026684483" evidence="2">
    <location>
        <begin position="23"/>
        <end position="253"/>
    </location>
</feature>
<feature type="region of interest" description="Disordered" evidence="1">
    <location>
        <begin position="29"/>
        <end position="87"/>
    </location>
</feature>
<dbReference type="OrthoDB" id="991734at2759"/>
<proteinExistence type="predicted"/>
<feature type="region of interest" description="Disordered" evidence="1">
    <location>
        <begin position="134"/>
        <end position="176"/>
    </location>
</feature>
<dbReference type="RefSeq" id="XP_021291007.1">
    <property type="nucleotide sequence ID" value="XM_021435332.1"/>
</dbReference>
<name>A0A6J1AV02_9ROSI</name>